<accession>A0A6J5Q799</accession>
<evidence type="ECO:0000313" key="1">
    <source>
        <dbReference type="EMBL" id="CAB4180640.1"/>
    </source>
</evidence>
<protein>
    <submittedName>
        <fullName evidence="1">Uncharacterized protein</fullName>
    </submittedName>
</protein>
<reference evidence="1" key="1">
    <citation type="submission" date="2020-05" db="EMBL/GenBank/DDBJ databases">
        <authorList>
            <person name="Chiriac C."/>
            <person name="Salcher M."/>
            <person name="Ghai R."/>
            <person name="Kavagutti S V."/>
        </authorList>
    </citation>
    <scope>NUCLEOTIDE SEQUENCE</scope>
</reference>
<organism evidence="1">
    <name type="scientific">uncultured Caudovirales phage</name>
    <dbReference type="NCBI Taxonomy" id="2100421"/>
    <lineage>
        <taxon>Viruses</taxon>
        <taxon>Duplodnaviria</taxon>
        <taxon>Heunggongvirae</taxon>
        <taxon>Uroviricota</taxon>
        <taxon>Caudoviricetes</taxon>
        <taxon>Peduoviridae</taxon>
        <taxon>Maltschvirus</taxon>
        <taxon>Maltschvirus maltsch</taxon>
    </lineage>
</organism>
<dbReference type="EMBL" id="LR797001">
    <property type="protein sequence ID" value="CAB4180640.1"/>
    <property type="molecule type" value="Genomic_DNA"/>
</dbReference>
<name>A0A6J5Q799_9CAUD</name>
<gene>
    <name evidence="1" type="ORF">UFOVP1043_72</name>
</gene>
<sequence>MTKKVIKTTQAQAPLLCVELSGGGYTTQQTAKAMEALGDLLTKGATTINGIHVVIEEEPTQVGEH</sequence>
<proteinExistence type="predicted"/>